<proteinExistence type="predicted"/>
<keyword evidence="1" id="KW-0812">Transmembrane</keyword>
<dbReference type="RefSeq" id="WP_379930432.1">
    <property type="nucleotide sequence ID" value="NZ_JBHUMM010000043.1"/>
</dbReference>
<dbReference type="Proteomes" id="UP001597497">
    <property type="component" value="Unassembled WGS sequence"/>
</dbReference>
<evidence type="ECO:0000313" key="2">
    <source>
        <dbReference type="EMBL" id="MFD2672870.1"/>
    </source>
</evidence>
<protein>
    <submittedName>
        <fullName evidence="2">DUF3221 domain-containing protein</fullName>
    </submittedName>
</protein>
<keyword evidence="3" id="KW-1185">Reference proteome</keyword>
<evidence type="ECO:0000256" key="1">
    <source>
        <dbReference type="SAM" id="Phobius"/>
    </source>
</evidence>
<gene>
    <name evidence="2" type="ORF">ACFSUC_14975</name>
</gene>
<dbReference type="InterPro" id="IPR021598">
    <property type="entry name" value="DUF3221"/>
</dbReference>
<dbReference type="PROSITE" id="PS51257">
    <property type="entry name" value="PROKAR_LIPOPROTEIN"/>
    <property type="match status" value="1"/>
</dbReference>
<reference evidence="3" key="1">
    <citation type="journal article" date="2019" name="Int. J. Syst. Evol. Microbiol.">
        <title>The Global Catalogue of Microorganisms (GCM) 10K type strain sequencing project: providing services to taxonomists for standard genome sequencing and annotation.</title>
        <authorList>
            <consortium name="The Broad Institute Genomics Platform"/>
            <consortium name="The Broad Institute Genome Sequencing Center for Infectious Disease"/>
            <person name="Wu L."/>
            <person name="Ma J."/>
        </authorList>
    </citation>
    <scope>NUCLEOTIDE SEQUENCE [LARGE SCALE GENOMIC DNA]</scope>
    <source>
        <strain evidence="3">KCTC 33676</strain>
    </source>
</reference>
<keyword evidence="1" id="KW-1133">Transmembrane helix</keyword>
<keyword evidence="1" id="KW-0472">Membrane</keyword>
<feature type="transmembrane region" description="Helical" evidence="1">
    <location>
        <begin position="15"/>
        <end position="35"/>
    </location>
</feature>
<evidence type="ECO:0000313" key="3">
    <source>
        <dbReference type="Proteomes" id="UP001597497"/>
    </source>
</evidence>
<organism evidence="2 3">
    <name type="scientific">Marinicrinis sediminis</name>
    <dbReference type="NCBI Taxonomy" id="1652465"/>
    <lineage>
        <taxon>Bacteria</taxon>
        <taxon>Bacillati</taxon>
        <taxon>Bacillota</taxon>
        <taxon>Bacilli</taxon>
        <taxon>Bacillales</taxon>
        <taxon>Paenibacillaceae</taxon>
    </lineage>
</organism>
<dbReference type="Pfam" id="PF11518">
    <property type="entry name" value="DUF3221"/>
    <property type="match status" value="1"/>
</dbReference>
<sequence>MIGIHKDKRQTFKKAGGFILFLLVYLILTGCGMGNEENHVNKKVSVEAVDHKEEPEMTGYIVAIDHDRLLIETGTNDSSSLEEGDVWIFLPEDMSVKEFQKGDEVGFWTTGQLETSDPMSGKAIKIIKLDS</sequence>
<accession>A0ABW5RE49</accession>
<dbReference type="EMBL" id="JBHUMM010000043">
    <property type="protein sequence ID" value="MFD2672870.1"/>
    <property type="molecule type" value="Genomic_DNA"/>
</dbReference>
<name>A0ABW5RE49_9BACL</name>
<comment type="caution">
    <text evidence="2">The sequence shown here is derived from an EMBL/GenBank/DDBJ whole genome shotgun (WGS) entry which is preliminary data.</text>
</comment>